<feature type="region of interest" description="Disordered" evidence="1">
    <location>
        <begin position="1"/>
        <end position="38"/>
    </location>
</feature>
<evidence type="ECO:0000313" key="2">
    <source>
        <dbReference type="EMBL" id="ETN36881.1"/>
    </source>
</evidence>
<dbReference type="Proteomes" id="UP000030752">
    <property type="component" value="Unassembled WGS sequence"/>
</dbReference>
<dbReference type="AlphaFoldDB" id="W2RKA3"/>
<feature type="compositionally biased region" description="Polar residues" evidence="1">
    <location>
        <begin position="15"/>
        <end position="34"/>
    </location>
</feature>
<evidence type="ECO:0000256" key="1">
    <source>
        <dbReference type="SAM" id="MobiDB-lite"/>
    </source>
</evidence>
<reference evidence="2 3" key="1">
    <citation type="submission" date="2013-03" db="EMBL/GenBank/DDBJ databases">
        <title>The Genome Sequence of Phialophora europaea CBS 101466.</title>
        <authorList>
            <consortium name="The Broad Institute Genomics Platform"/>
            <person name="Cuomo C."/>
            <person name="de Hoog S."/>
            <person name="Gorbushina A."/>
            <person name="Walker B."/>
            <person name="Young S.K."/>
            <person name="Zeng Q."/>
            <person name="Gargeya S."/>
            <person name="Fitzgerald M."/>
            <person name="Haas B."/>
            <person name="Abouelleil A."/>
            <person name="Allen A.W."/>
            <person name="Alvarado L."/>
            <person name="Arachchi H.M."/>
            <person name="Berlin A.M."/>
            <person name="Chapman S.B."/>
            <person name="Gainer-Dewar J."/>
            <person name="Goldberg J."/>
            <person name="Griggs A."/>
            <person name="Gujja S."/>
            <person name="Hansen M."/>
            <person name="Howarth C."/>
            <person name="Imamovic A."/>
            <person name="Ireland A."/>
            <person name="Larimer J."/>
            <person name="McCowan C."/>
            <person name="Murphy C."/>
            <person name="Pearson M."/>
            <person name="Poon T.W."/>
            <person name="Priest M."/>
            <person name="Roberts A."/>
            <person name="Saif S."/>
            <person name="Shea T."/>
            <person name="Sisk P."/>
            <person name="Sykes S."/>
            <person name="Wortman J."/>
            <person name="Nusbaum C."/>
            <person name="Birren B."/>
        </authorList>
    </citation>
    <scope>NUCLEOTIDE SEQUENCE [LARGE SCALE GENOMIC DNA]</scope>
    <source>
        <strain evidence="2 3">CBS 101466</strain>
    </source>
</reference>
<dbReference type="HOGENOM" id="CLU_107664_0_0_1"/>
<dbReference type="OrthoDB" id="4159693at2759"/>
<dbReference type="RefSeq" id="XP_008720413.1">
    <property type="nucleotide sequence ID" value="XM_008722191.1"/>
</dbReference>
<sequence length="219" mass="23856">MEPSVVRPRPIWKSTRPNDPAGTSSPNKNTSTSQRTDRLSFEVQVSATVVTVGGVILEDSDLATNLASSKMKDYFPETQANVNVVVLVSTGASGSDPRDRLRCLLEVQMLLLEYRPLPVLVVDCVAEGEAAVRRQLSNSSTTLPPERSPTALIAHATASAPAKKLWQQDAASLNSIFTSVKELETGTRTAEGRALIHDFLDPSTARDVIDFWEDEYLAM</sequence>
<proteinExistence type="predicted"/>
<dbReference type="VEuPathDB" id="FungiDB:HMPREF1541_07868"/>
<dbReference type="EMBL" id="KB822724">
    <property type="protein sequence ID" value="ETN36881.1"/>
    <property type="molecule type" value="Genomic_DNA"/>
</dbReference>
<dbReference type="eggNOG" id="ENOG502RKWA">
    <property type="taxonomic scope" value="Eukaryota"/>
</dbReference>
<accession>W2RKA3</accession>
<keyword evidence="3" id="KW-1185">Reference proteome</keyword>
<organism evidence="2 3">
    <name type="scientific">Cyphellophora europaea (strain CBS 101466)</name>
    <name type="common">Phialophora europaea</name>
    <dbReference type="NCBI Taxonomy" id="1220924"/>
    <lineage>
        <taxon>Eukaryota</taxon>
        <taxon>Fungi</taxon>
        <taxon>Dikarya</taxon>
        <taxon>Ascomycota</taxon>
        <taxon>Pezizomycotina</taxon>
        <taxon>Eurotiomycetes</taxon>
        <taxon>Chaetothyriomycetidae</taxon>
        <taxon>Chaetothyriales</taxon>
        <taxon>Cyphellophoraceae</taxon>
        <taxon>Cyphellophora</taxon>
    </lineage>
</organism>
<gene>
    <name evidence="2" type="ORF">HMPREF1541_07868</name>
</gene>
<name>W2RKA3_CYPE1</name>
<evidence type="ECO:0000313" key="3">
    <source>
        <dbReference type="Proteomes" id="UP000030752"/>
    </source>
</evidence>
<dbReference type="GeneID" id="19975207"/>
<protein>
    <submittedName>
        <fullName evidence="2">Uncharacterized protein</fullName>
    </submittedName>
</protein>
<dbReference type="InParanoid" id="W2RKA3"/>